<evidence type="ECO:0000313" key="3">
    <source>
        <dbReference type="Proteomes" id="UP000193335"/>
    </source>
</evidence>
<gene>
    <name evidence="2" type="ORF">BSZ19_35415</name>
</gene>
<keyword evidence="1" id="KW-0812">Transmembrane</keyword>
<dbReference type="EMBL" id="NAFL01000276">
    <property type="protein sequence ID" value="OSJ26559.1"/>
    <property type="molecule type" value="Genomic_DNA"/>
</dbReference>
<sequence length="108" mass="11565">MVSLALLFSVLAGIMALGWLGRFAKTTWGQTVQSSTFNDVSYSWLIGILAGLGILILVGPVWIVITTSLMESMLDVRIASIAGGLILATPVLVIVMDWLIGLTKRMSV</sequence>
<feature type="transmembrane region" description="Helical" evidence="1">
    <location>
        <begin position="42"/>
        <end position="66"/>
    </location>
</feature>
<comment type="caution">
    <text evidence="2">The sequence shown here is derived from an EMBL/GenBank/DDBJ whole genome shotgun (WGS) entry which is preliminary data.</text>
</comment>
<evidence type="ECO:0000313" key="2">
    <source>
        <dbReference type="EMBL" id="OSJ26559.1"/>
    </source>
</evidence>
<keyword evidence="1" id="KW-0472">Membrane</keyword>
<protein>
    <submittedName>
        <fullName evidence="2">Uncharacterized protein</fullName>
    </submittedName>
</protein>
<evidence type="ECO:0000256" key="1">
    <source>
        <dbReference type="SAM" id="Phobius"/>
    </source>
</evidence>
<feature type="transmembrane region" description="Helical" evidence="1">
    <location>
        <begin position="78"/>
        <end position="100"/>
    </location>
</feature>
<dbReference type="AlphaFoldDB" id="A0A1Y2JED4"/>
<proteinExistence type="predicted"/>
<reference evidence="2 3" key="1">
    <citation type="submission" date="2017-03" db="EMBL/GenBank/DDBJ databases">
        <title>Whole genome sequences of fourteen strains of Bradyrhizobium canariense and one strain of Bradyrhizobium japonicum isolated from Lupinus (Papilionoideae: Genisteae) species in Algeria.</title>
        <authorList>
            <person name="Crovadore J."/>
            <person name="Chekireb D."/>
            <person name="Brachmann A."/>
            <person name="Chablais R."/>
            <person name="Cochard B."/>
            <person name="Lefort F."/>
        </authorList>
    </citation>
    <scope>NUCLEOTIDE SEQUENCE [LARGE SCALE GENOMIC DNA]</scope>
    <source>
        <strain evidence="2 3">UBMA197</strain>
    </source>
</reference>
<accession>A0A1Y2JED4</accession>
<dbReference type="Proteomes" id="UP000193335">
    <property type="component" value="Unassembled WGS sequence"/>
</dbReference>
<keyword evidence="1" id="KW-1133">Transmembrane helix</keyword>
<organism evidence="2 3">
    <name type="scientific">Bradyrhizobium japonicum</name>
    <dbReference type="NCBI Taxonomy" id="375"/>
    <lineage>
        <taxon>Bacteria</taxon>
        <taxon>Pseudomonadati</taxon>
        <taxon>Pseudomonadota</taxon>
        <taxon>Alphaproteobacteria</taxon>
        <taxon>Hyphomicrobiales</taxon>
        <taxon>Nitrobacteraceae</taxon>
        <taxon>Bradyrhizobium</taxon>
    </lineage>
</organism>
<name>A0A1Y2JED4_BRAJP</name>